<evidence type="ECO:0000313" key="2">
    <source>
        <dbReference type="EMBL" id="UOQ66473.1"/>
    </source>
</evidence>
<feature type="chain" id="PRO_5045267567" evidence="1">
    <location>
        <begin position="21"/>
        <end position="235"/>
    </location>
</feature>
<gene>
    <name evidence="2" type="ORF">MUN86_00615</name>
</gene>
<keyword evidence="1" id="KW-0732">Signal</keyword>
<dbReference type="EMBL" id="CP095061">
    <property type="protein sequence ID" value="UOQ66473.1"/>
    <property type="molecule type" value="Genomic_DNA"/>
</dbReference>
<proteinExistence type="predicted"/>
<reference evidence="2" key="1">
    <citation type="submission" date="2022-04" db="EMBL/GenBank/DDBJ databases">
        <title>Hymenobacter sp. isolated from the air.</title>
        <authorList>
            <person name="Won M."/>
            <person name="Lee C.-M."/>
            <person name="Woen H.-Y."/>
            <person name="Kwon S.-W."/>
        </authorList>
    </citation>
    <scope>NUCLEOTIDE SEQUENCE</scope>
    <source>
        <strain evidence="2">5420S-77</strain>
    </source>
</reference>
<evidence type="ECO:0000313" key="3">
    <source>
        <dbReference type="Proteomes" id="UP000830401"/>
    </source>
</evidence>
<protein>
    <submittedName>
        <fullName evidence="2">Uncharacterized protein</fullName>
    </submittedName>
</protein>
<keyword evidence="3" id="KW-1185">Reference proteome</keyword>
<dbReference type="RefSeq" id="WP_245120610.1">
    <property type="nucleotide sequence ID" value="NZ_CP095061.1"/>
</dbReference>
<name>A0ABY4G6F6_9BACT</name>
<evidence type="ECO:0000256" key="1">
    <source>
        <dbReference type="SAM" id="SignalP"/>
    </source>
</evidence>
<accession>A0ABY4G6F6</accession>
<sequence length="235" mass="25994">MKKLYTIALFSLLFLLGGHAHGISITADTLRGQRQLVQHVSQTVCSKLADEDKKSPLSKLSPADAQSLFAEVLQSSIREHIDEMSALMTINKINNPRKFGEVVGREVVLLMVKDCPISQPLIMSIGMAQVKNLPTITAEEKPVLMIVSTEICQRLDTENAKNPIINRSIAERKEVMQTVMQGAVLKHIEALSNYYGFKAIGNKVHMEGVGRKIAMLMADQCPNYLTQMGFDAIAK</sequence>
<dbReference type="Proteomes" id="UP000830401">
    <property type="component" value="Chromosome"/>
</dbReference>
<feature type="signal peptide" evidence="1">
    <location>
        <begin position="1"/>
        <end position="20"/>
    </location>
</feature>
<organism evidence="2 3">
    <name type="scientific">Hymenobacter volaticus</name>
    <dbReference type="NCBI Taxonomy" id="2932254"/>
    <lineage>
        <taxon>Bacteria</taxon>
        <taxon>Pseudomonadati</taxon>
        <taxon>Bacteroidota</taxon>
        <taxon>Cytophagia</taxon>
        <taxon>Cytophagales</taxon>
        <taxon>Hymenobacteraceae</taxon>
        <taxon>Hymenobacter</taxon>
    </lineage>
</organism>